<accession>A0A5P1FEN1</accession>
<proteinExistence type="inferred from homology"/>
<dbReference type="Proteomes" id="UP000243459">
    <property type="component" value="Chromosome 3"/>
</dbReference>
<dbReference type="Pfam" id="PF00295">
    <property type="entry name" value="Glyco_hydro_28"/>
    <property type="match status" value="1"/>
</dbReference>
<keyword evidence="5" id="KW-0812">Transmembrane</keyword>
<dbReference type="EMBL" id="CM007383">
    <property type="protein sequence ID" value="ONK75091.1"/>
    <property type="molecule type" value="Genomic_DNA"/>
</dbReference>
<dbReference type="SMART" id="SM00710">
    <property type="entry name" value="PbH1"/>
    <property type="match status" value="5"/>
</dbReference>
<keyword evidence="3 4" id="KW-0326">Glycosidase</keyword>
<dbReference type="PANTHER" id="PTHR31339:SF44">
    <property type="entry name" value="PECTIN LYASE-LIKE SUPERFAMILY PROTEIN"/>
    <property type="match status" value="1"/>
</dbReference>
<reference evidence="7" key="1">
    <citation type="journal article" date="2017" name="Nat. Commun.">
        <title>The asparagus genome sheds light on the origin and evolution of a young Y chromosome.</title>
        <authorList>
            <person name="Harkess A."/>
            <person name="Zhou J."/>
            <person name="Xu C."/>
            <person name="Bowers J.E."/>
            <person name="Van der Hulst R."/>
            <person name="Ayyampalayam S."/>
            <person name="Mercati F."/>
            <person name="Riccardi P."/>
            <person name="McKain M.R."/>
            <person name="Kakrana A."/>
            <person name="Tang H."/>
            <person name="Ray J."/>
            <person name="Groenendijk J."/>
            <person name="Arikit S."/>
            <person name="Mathioni S.M."/>
            <person name="Nakano M."/>
            <person name="Shan H."/>
            <person name="Telgmann-Rauber A."/>
            <person name="Kanno A."/>
            <person name="Yue Z."/>
            <person name="Chen H."/>
            <person name="Li W."/>
            <person name="Chen Y."/>
            <person name="Xu X."/>
            <person name="Zhang Y."/>
            <person name="Luo S."/>
            <person name="Chen H."/>
            <person name="Gao J."/>
            <person name="Mao Z."/>
            <person name="Pires J.C."/>
            <person name="Luo M."/>
            <person name="Kudrna D."/>
            <person name="Wing R.A."/>
            <person name="Meyers B.C."/>
            <person name="Yi K."/>
            <person name="Kong H."/>
            <person name="Lavrijsen P."/>
            <person name="Sunseri F."/>
            <person name="Falavigna A."/>
            <person name="Ye Y."/>
            <person name="Leebens-Mack J.H."/>
            <person name="Chen G."/>
        </authorList>
    </citation>
    <scope>NUCLEOTIDE SEQUENCE [LARGE SCALE GENOMIC DNA]</scope>
    <source>
        <strain evidence="7">cv. DH0086</strain>
    </source>
</reference>
<dbReference type="AlphaFoldDB" id="A0A5P1FEN1"/>
<dbReference type="InterPro" id="IPR011050">
    <property type="entry name" value="Pectin_lyase_fold/virulence"/>
</dbReference>
<dbReference type="GO" id="GO:0005975">
    <property type="term" value="P:carbohydrate metabolic process"/>
    <property type="evidence" value="ECO:0007669"/>
    <property type="project" value="InterPro"/>
</dbReference>
<dbReference type="PANTHER" id="PTHR31339">
    <property type="entry name" value="PECTIN LYASE-RELATED"/>
    <property type="match status" value="1"/>
</dbReference>
<evidence type="ECO:0008006" key="8">
    <source>
        <dbReference type="Google" id="ProtNLM"/>
    </source>
</evidence>
<protein>
    <recommendedName>
        <fullName evidence="8">Pectate lyase superfamily protein domain-containing protein</fullName>
    </recommendedName>
</protein>
<sequence length="408" mass="45660">MIETYLGRGGDSGSFPMAMFLLWALTFASAFYWRPSWRPNYARVRVGILKLVPLPRANFDLKEFGGVGDGMTDNTEAFEAAVAAIREERGMGQLERWQRGNNGTIDGQGQVWWTRFKQRALNNTRGPLVQFMWSRDIVISNITLRNSPFWNLHPYDCKNVTVSNVTILAPVTAAPNTDGIDPDSCEDMLIENCYIAVGDDGIAIKSGWDQYGIRYGRPSSNIVIRNLTLRSTVSAGISIGSEMSGGVENVTVENIHVWDSRRAIRIKTAPGRGGYIRNITYNNVTIDNTMHGIVLVTDYNQHPDEEYDRAAIPNVENLSFTGIYGKDVRIPVQILGSEDIPIRGVSFRNVTMKLHKKKDNVFQCAYVEGRVFGSIFPAPCKNLDRYDDNGQLVMKSTSHNVSLIDYAL</sequence>
<dbReference type="SUPFAM" id="SSF51126">
    <property type="entry name" value="Pectin lyase-like"/>
    <property type="match status" value="1"/>
</dbReference>
<feature type="transmembrane region" description="Helical" evidence="5">
    <location>
        <begin position="15"/>
        <end position="33"/>
    </location>
</feature>
<keyword evidence="2 4" id="KW-0378">Hydrolase</keyword>
<keyword evidence="5" id="KW-0472">Membrane</keyword>
<dbReference type="InterPro" id="IPR000743">
    <property type="entry name" value="Glyco_hydro_28"/>
</dbReference>
<dbReference type="InterPro" id="IPR006626">
    <property type="entry name" value="PbH1"/>
</dbReference>
<dbReference type="OMA" id="EDCYVAN"/>
<evidence type="ECO:0000256" key="5">
    <source>
        <dbReference type="SAM" id="Phobius"/>
    </source>
</evidence>
<keyword evidence="7" id="KW-1185">Reference proteome</keyword>
<organism evidence="6 7">
    <name type="scientific">Asparagus officinalis</name>
    <name type="common">Garden asparagus</name>
    <dbReference type="NCBI Taxonomy" id="4686"/>
    <lineage>
        <taxon>Eukaryota</taxon>
        <taxon>Viridiplantae</taxon>
        <taxon>Streptophyta</taxon>
        <taxon>Embryophyta</taxon>
        <taxon>Tracheophyta</taxon>
        <taxon>Spermatophyta</taxon>
        <taxon>Magnoliopsida</taxon>
        <taxon>Liliopsida</taxon>
        <taxon>Asparagales</taxon>
        <taxon>Asparagaceae</taxon>
        <taxon>Asparagoideae</taxon>
        <taxon>Asparagus</taxon>
    </lineage>
</organism>
<evidence type="ECO:0000313" key="7">
    <source>
        <dbReference type="Proteomes" id="UP000243459"/>
    </source>
</evidence>
<evidence type="ECO:0000256" key="1">
    <source>
        <dbReference type="ARBA" id="ARBA00008834"/>
    </source>
</evidence>
<gene>
    <name evidence="6" type="ORF">A4U43_C03F13220</name>
</gene>
<keyword evidence="5" id="KW-1133">Transmembrane helix</keyword>
<dbReference type="InterPro" id="IPR012334">
    <property type="entry name" value="Pectin_lyas_fold"/>
</dbReference>
<comment type="similarity">
    <text evidence="1 4">Belongs to the glycosyl hydrolase 28 family.</text>
</comment>
<evidence type="ECO:0000256" key="2">
    <source>
        <dbReference type="ARBA" id="ARBA00022801"/>
    </source>
</evidence>
<dbReference type="GO" id="GO:0004650">
    <property type="term" value="F:polygalacturonase activity"/>
    <property type="evidence" value="ECO:0007669"/>
    <property type="project" value="InterPro"/>
</dbReference>
<evidence type="ECO:0000313" key="6">
    <source>
        <dbReference type="EMBL" id="ONK75091.1"/>
    </source>
</evidence>
<evidence type="ECO:0000256" key="3">
    <source>
        <dbReference type="ARBA" id="ARBA00023295"/>
    </source>
</evidence>
<dbReference type="InterPro" id="IPR051801">
    <property type="entry name" value="GH28_Enzymes"/>
</dbReference>
<dbReference type="Gramene" id="ONK75091">
    <property type="protein sequence ID" value="ONK75091"/>
    <property type="gene ID" value="A4U43_C03F13220"/>
</dbReference>
<dbReference type="Gene3D" id="2.160.20.10">
    <property type="entry name" value="Single-stranded right-handed beta-helix, Pectin lyase-like"/>
    <property type="match status" value="1"/>
</dbReference>
<evidence type="ECO:0000256" key="4">
    <source>
        <dbReference type="RuleBase" id="RU361169"/>
    </source>
</evidence>
<name>A0A5P1FEN1_ASPOF</name>